<keyword evidence="6" id="KW-1185">Reference proteome</keyword>
<reference evidence="5 6" key="1">
    <citation type="journal article" date="2007" name="Science">
        <title>Sea anemone genome reveals ancestral eumetazoan gene repertoire and genomic organization.</title>
        <authorList>
            <person name="Putnam N.H."/>
            <person name="Srivastava M."/>
            <person name="Hellsten U."/>
            <person name="Dirks B."/>
            <person name="Chapman J."/>
            <person name="Salamov A."/>
            <person name="Terry A."/>
            <person name="Shapiro H."/>
            <person name="Lindquist E."/>
            <person name="Kapitonov V.V."/>
            <person name="Jurka J."/>
            <person name="Genikhovich G."/>
            <person name="Grigoriev I.V."/>
            <person name="Lucas S.M."/>
            <person name="Steele R.E."/>
            <person name="Finnerty J.R."/>
            <person name="Technau U."/>
            <person name="Martindale M.Q."/>
            <person name="Rokhsar D.S."/>
        </authorList>
    </citation>
    <scope>NUCLEOTIDE SEQUENCE [LARGE SCALE GENOMIC DNA]</scope>
    <source>
        <strain evidence="6">CH2 X CH6</strain>
    </source>
</reference>
<evidence type="ECO:0000256" key="2">
    <source>
        <dbReference type="ARBA" id="ARBA00025794"/>
    </source>
</evidence>
<dbReference type="InParanoid" id="A7SDC4"/>
<feature type="non-terminal residue" evidence="5">
    <location>
        <position position="322"/>
    </location>
</feature>
<evidence type="ECO:0000256" key="1">
    <source>
        <dbReference type="ARBA" id="ARBA00023054"/>
    </source>
</evidence>
<dbReference type="PhylomeDB" id="A7SDC4"/>
<accession>A7SDC4</accession>
<dbReference type="SUPFAM" id="SSF144284">
    <property type="entry name" value="Sec2 N-terminal region"/>
    <property type="match status" value="1"/>
</dbReference>
<gene>
    <name evidence="5" type="ORF">NEMVEDRAFT_v1g233044</name>
</gene>
<comment type="similarity">
    <text evidence="2">Belongs to the SEC2 family.</text>
</comment>
<dbReference type="PANTHER" id="PTHR14430">
    <property type="entry name" value="RABIN3-RELATED"/>
    <property type="match status" value="1"/>
</dbReference>
<evidence type="ECO:0000259" key="4">
    <source>
        <dbReference type="Pfam" id="PF06428"/>
    </source>
</evidence>
<dbReference type="Proteomes" id="UP000001593">
    <property type="component" value="Unassembled WGS sequence"/>
</dbReference>
<dbReference type="OMA" id="EIDPIYH"/>
<dbReference type="Pfam" id="PF25555">
    <property type="entry name" value="RAB3A-like_C"/>
    <property type="match status" value="1"/>
</dbReference>
<dbReference type="STRING" id="45351.A7SDC4"/>
<dbReference type="OrthoDB" id="5560525at2759"/>
<protein>
    <recommendedName>
        <fullName evidence="4">GDP/GTP exchange factor Sec2 N-terminal domain-containing protein</fullName>
    </recommendedName>
</protein>
<proteinExistence type="inferred from homology"/>
<dbReference type="eggNOG" id="KOG4324">
    <property type="taxonomic scope" value="Eukaryota"/>
</dbReference>
<dbReference type="InterPro" id="IPR009449">
    <property type="entry name" value="Sec2_N"/>
</dbReference>
<dbReference type="AlphaFoldDB" id="A7SDC4"/>
<organism evidence="5 6">
    <name type="scientific">Nematostella vectensis</name>
    <name type="common">Starlet sea anemone</name>
    <dbReference type="NCBI Taxonomy" id="45351"/>
    <lineage>
        <taxon>Eukaryota</taxon>
        <taxon>Metazoa</taxon>
        <taxon>Cnidaria</taxon>
        <taxon>Anthozoa</taxon>
        <taxon>Hexacorallia</taxon>
        <taxon>Actiniaria</taxon>
        <taxon>Edwardsiidae</taxon>
        <taxon>Nematostella</taxon>
    </lineage>
</organism>
<dbReference type="InterPro" id="IPR040351">
    <property type="entry name" value="RAB3IL/RAB3IP/Sec2"/>
</dbReference>
<keyword evidence="1 3" id="KW-0175">Coiled coil</keyword>
<evidence type="ECO:0000313" key="6">
    <source>
        <dbReference type="Proteomes" id="UP000001593"/>
    </source>
</evidence>
<dbReference type="GO" id="GO:0005085">
    <property type="term" value="F:guanyl-nucleotide exchange factor activity"/>
    <property type="evidence" value="ECO:0000318"/>
    <property type="project" value="GO_Central"/>
</dbReference>
<dbReference type="Gene3D" id="1.20.5.4880">
    <property type="match status" value="1"/>
</dbReference>
<dbReference type="Pfam" id="PF06428">
    <property type="entry name" value="Sec2p"/>
    <property type="match status" value="1"/>
</dbReference>
<name>A7SDC4_NEMVE</name>
<dbReference type="HOGENOM" id="CLU_038204_1_0_1"/>
<evidence type="ECO:0000313" key="5">
    <source>
        <dbReference type="EMBL" id="EDO38302.1"/>
    </source>
</evidence>
<dbReference type="KEGG" id="nve:5509864"/>
<dbReference type="EMBL" id="DS469629">
    <property type="protein sequence ID" value="EDO38302.1"/>
    <property type="molecule type" value="Genomic_DNA"/>
</dbReference>
<feature type="coiled-coil region" evidence="3">
    <location>
        <begin position="18"/>
        <end position="109"/>
    </location>
</feature>
<sequence>GPSLPSPASKVHMTPSREEVKALAYDRLQEELSRAQQELKLKDEECEKLSRIRNELESELEELTASLFQEAHAMVHDAKLKQVAAEKRCQEADNKVDILQAEVNALKSLLIQPPKKNHKMRRHSDENLSPCDECGSYDCDSVVPYCRSKCVTKRPRDFHRPEDPEVDVIIFREFLEWMDERSVSHDKPFLSRIYEEDVAPCLNFTNKELAIAIHQSIENNTLSMESIRTKALFRKCALTGASRFCRHRVKLADNNDWVNICKSSRDRIAAVCDFYTYVRYIQKGLVKADVTEIYWEIMKLRSKMALTRLGLPVVTKPSSPGS</sequence>
<dbReference type="PANTHER" id="PTHR14430:SF0">
    <property type="entry name" value="SEC2P DOMAIN-CONTAINING PROTEIN"/>
    <property type="match status" value="1"/>
</dbReference>
<evidence type="ECO:0000256" key="3">
    <source>
        <dbReference type="SAM" id="Coils"/>
    </source>
</evidence>
<feature type="domain" description="GDP/GTP exchange factor Sec2 N-terminal" evidence="4">
    <location>
        <begin position="20"/>
        <end position="97"/>
    </location>
</feature>